<name>A0AAD5Y930_9FUNG</name>
<dbReference type="PANTHER" id="PTHR10845:SF192">
    <property type="entry name" value="DOUBLE HIT, ISOFORM B"/>
    <property type="match status" value="1"/>
</dbReference>
<dbReference type="PANTHER" id="PTHR10845">
    <property type="entry name" value="REGULATOR OF G PROTEIN SIGNALING"/>
    <property type="match status" value="1"/>
</dbReference>
<dbReference type="PROSITE" id="PS50132">
    <property type="entry name" value="RGS"/>
    <property type="match status" value="1"/>
</dbReference>
<dbReference type="InterPro" id="IPR016137">
    <property type="entry name" value="RGS"/>
</dbReference>
<evidence type="ECO:0000313" key="3">
    <source>
        <dbReference type="EMBL" id="KAJ3258627.1"/>
    </source>
</evidence>
<accession>A0AAD5Y930</accession>
<feature type="domain" description="RGS" evidence="2">
    <location>
        <begin position="53"/>
        <end position="165"/>
    </location>
</feature>
<dbReference type="PRINTS" id="PR01301">
    <property type="entry name" value="RGSPROTEIN"/>
</dbReference>
<gene>
    <name evidence="3" type="ORF">HK103_003416</name>
</gene>
<dbReference type="Pfam" id="PF00615">
    <property type="entry name" value="RGS"/>
    <property type="match status" value="1"/>
</dbReference>
<feature type="compositionally biased region" description="Polar residues" evidence="1">
    <location>
        <begin position="18"/>
        <end position="28"/>
    </location>
</feature>
<dbReference type="Gene3D" id="1.10.167.10">
    <property type="entry name" value="Regulator of G-protein Signalling 4, domain 2"/>
    <property type="match status" value="1"/>
</dbReference>
<evidence type="ECO:0000259" key="2">
    <source>
        <dbReference type="PROSITE" id="PS50132"/>
    </source>
</evidence>
<dbReference type="EMBL" id="JADGKB010000025">
    <property type="protein sequence ID" value="KAJ3258627.1"/>
    <property type="molecule type" value="Genomic_DNA"/>
</dbReference>
<proteinExistence type="predicted"/>
<dbReference type="AlphaFoldDB" id="A0AAD5Y930"/>
<dbReference type="SMART" id="SM00315">
    <property type="entry name" value="RGS"/>
    <property type="match status" value="1"/>
</dbReference>
<organism evidence="3 4">
    <name type="scientific">Boothiomyces macroporosus</name>
    <dbReference type="NCBI Taxonomy" id="261099"/>
    <lineage>
        <taxon>Eukaryota</taxon>
        <taxon>Fungi</taxon>
        <taxon>Fungi incertae sedis</taxon>
        <taxon>Chytridiomycota</taxon>
        <taxon>Chytridiomycota incertae sedis</taxon>
        <taxon>Chytridiomycetes</taxon>
        <taxon>Rhizophydiales</taxon>
        <taxon>Terramycetaceae</taxon>
        <taxon>Boothiomyces</taxon>
    </lineage>
</organism>
<dbReference type="Proteomes" id="UP001210925">
    <property type="component" value="Unassembled WGS sequence"/>
</dbReference>
<keyword evidence="4" id="KW-1185">Reference proteome</keyword>
<sequence length="174" mass="19929">MDRESSSDYSQRSSELSKASSLKRSPMSSHAAISPASNQPHAELLAKLGKKNSIDNILANEQLLKEFAKFLAKEYCLENLLFIQRVMKYKQIFLKDGVDKATQLWLNIMNEFILPNSPNSINIPSNVLKILLEDYKLNKNIDFKTFDGADEHIRKMMMENNIVRFSKFLVGNKV</sequence>
<dbReference type="SUPFAM" id="SSF48097">
    <property type="entry name" value="Regulator of G-protein signaling, RGS"/>
    <property type="match status" value="1"/>
</dbReference>
<dbReference type="InterPro" id="IPR036305">
    <property type="entry name" value="RGS_sf"/>
</dbReference>
<protein>
    <recommendedName>
        <fullName evidence="2">RGS domain-containing protein</fullName>
    </recommendedName>
</protein>
<dbReference type="InterPro" id="IPR044926">
    <property type="entry name" value="RGS_subdomain_2"/>
</dbReference>
<evidence type="ECO:0000256" key="1">
    <source>
        <dbReference type="SAM" id="MobiDB-lite"/>
    </source>
</evidence>
<evidence type="ECO:0000313" key="4">
    <source>
        <dbReference type="Proteomes" id="UP001210925"/>
    </source>
</evidence>
<feature type="region of interest" description="Disordered" evidence="1">
    <location>
        <begin position="1"/>
        <end position="38"/>
    </location>
</feature>
<reference evidence="3" key="1">
    <citation type="submission" date="2020-05" db="EMBL/GenBank/DDBJ databases">
        <title>Phylogenomic resolution of chytrid fungi.</title>
        <authorList>
            <person name="Stajich J.E."/>
            <person name="Amses K."/>
            <person name="Simmons R."/>
            <person name="Seto K."/>
            <person name="Myers J."/>
            <person name="Bonds A."/>
            <person name="Quandt C.A."/>
            <person name="Barry K."/>
            <person name="Liu P."/>
            <person name="Grigoriev I."/>
            <person name="Longcore J.E."/>
            <person name="James T.Y."/>
        </authorList>
    </citation>
    <scope>NUCLEOTIDE SEQUENCE</scope>
    <source>
        <strain evidence="3">PLAUS21</strain>
    </source>
</reference>
<comment type="caution">
    <text evidence="3">The sequence shown here is derived from an EMBL/GenBank/DDBJ whole genome shotgun (WGS) entry which is preliminary data.</text>
</comment>
<feature type="compositionally biased region" description="Low complexity" evidence="1">
    <location>
        <begin position="7"/>
        <end position="17"/>
    </location>
</feature>